<evidence type="ECO:0008006" key="8">
    <source>
        <dbReference type="Google" id="ProtNLM"/>
    </source>
</evidence>
<feature type="compositionally biased region" description="Polar residues" evidence="3">
    <location>
        <begin position="627"/>
        <end position="641"/>
    </location>
</feature>
<evidence type="ECO:0000256" key="1">
    <source>
        <dbReference type="ARBA" id="ARBA00022734"/>
    </source>
</evidence>
<evidence type="ECO:0000259" key="4">
    <source>
        <dbReference type="PROSITE" id="PS50940"/>
    </source>
</evidence>
<dbReference type="SUPFAM" id="SSF55797">
    <property type="entry name" value="PR-1-like"/>
    <property type="match status" value="1"/>
</dbReference>
<dbReference type="PROSITE" id="PS01010">
    <property type="entry name" value="CRISP_2"/>
    <property type="match status" value="1"/>
</dbReference>
<feature type="compositionally biased region" description="Polar residues" evidence="3">
    <location>
        <begin position="1079"/>
        <end position="1089"/>
    </location>
</feature>
<dbReference type="Gene3D" id="3.40.33.10">
    <property type="entry name" value="CAP"/>
    <property type="match status" value="1"/>
</dbReference>
<feature type="compositionally biased region" description="Low complexity" evidence="3">
    <location>
        <begin position="719"/>
        <end position="731"/>
    </location>
</feature>
<dbReference type="PROSITE" id="PS50940">
    <property type="entry name" value="CHIT_BIND_II"/>
    <property type="match status" value="1"/>
</dbReference>
<proteinExistence type="inferred from homology"/>
<dbReference type="InterPro" id="IPR014044">
    <property type="entry name" value="CAP_dom"/>
</dbReference>
<dbReference type="InterPro" id="IPR051513">
    <property type="entry name" value="Tectonin_beta-prop"/>
</dbReference>
<dbReference type="InterPro" id="IPR036508">
    <property type="entry name" value="Chitin-bd_dom_sf"/>
</dbReference>
<feature type="domain" description="Chitin-binding type-2" evidence="4">
    <location>
        <begin position="915"/>
        <end position="971"/>
    </location>
</feature>
<dbReference type="InterPro" id="IPR018244">
    <property type="entry name" value="Allrgn_V5/Tpx1_CS"/>
</dbReference>
<evidence type="ECO:0000313" key="6">
    <source>
        <dbReference type="EnsemblMetazoa" id="CLYHEMP016373.1"/>
    </source>
</evidence>
<feature type="region of interest" description="Disordered" evidence="3">
    <location>
        <begin position="701"/>
        <end position="777"/>
    </location>
</feature>
<comment type="similarity">
    <text evidence="2">Belongs to the tectonin family.</text>
</comment>
<dbReference type="PANTHER" id="PTHR23250:SF3">
    <property type="entry name" value="FISH-EGG LECTIN-LIKE ISOFORM X1-RELATED"/>
    <property type="match status" value="1"/>
</dbReference>
<dbReference type="Pfam" id="PF01607">
    <property type="entry name" value="CBM_14"/>
    <property type="match status" value="1"/>
</dbReference>
<dbReference type="PRINTS" id="PR00837">
    <property type="entry name" value="V5TPXLIKE"/>
</dbReference>
<name>A0A7M5X3C5_9CNID</name>
<reference evidence="6" key="1">
    <citation type="submission" date="2021-01" db="UniProtKB">
        <authorList>
            <consortium name="EnsemblMetazoa"/>
        </authorList>
    </citation>
    <scope>IDENTIFICATION</scope>
</reference>
<feature type="region of interest" description="Disordered" evidence="3">
    <location>
        <begin position="994"/>
        <end position="1058"/>
    </location>
</feature>
<dbReference type="InterPro" id="IPR035940">
    <property type="entry name" value="CAP_sf"/>
</dbReference>
<dbReference type="OrthoDB" id="5945687at2759"/>
<keyword evidence="1" id="KW-0430">Lectin</keyword>
<dbReference type="PANTHER" id="PTHR23250">
    <property type="entry name" value="DYSFERLIN-RELATED"/>
    <property type="match status" value="1"/>
</dbReference>
<protein>
    <recommendedName>
        <fullName evidence="8">PA14 domain-containing protein</fullName>
    </recommendedName>
</protein>
<dbReference type="RefSeq" id="XP_066918982.1">
    <property type="nucleotide sequence ID" value="XM_067062881.1"/>
</dbReference>
<accession>A0A7M5X3C5</accession>
<evidence type="ECO:0000313" key="7">
    <source>
        <dbReference type="Proteomes" id="UP000594262"/>
    </source>
</evidence>
<evidence type="ECO:0000256" key="2">
    <source>
        <dbReference type="ARBA" id="ARBA00038331"/>
    </source>
</evidence>
<dbReference type="Pfam" id="PF19193">
    <property type="entry name" value="Tectonin"/>
    <property type="match status" value="1"/>
</dbReference>
<keyword evidence="7" id="KW-1185">Reference proteome</keyword>
<dbReference type="InterPro" id="IPR006624">
    <property type="entry name" value="Beta-propeller_rpt_TECPR"/>
</dbReference>
<dbReference type="GeneID" id="136806327"/>
<dbReference type="SMART" id="SM00494">
    <property type="entry name" value="ChtBD2"/>
    <property type="match status" value="1"/>
</dbReference>
<dbReference type="GO" id="GO:0030246">
    <property type="term" value="F:carbohydrate binding"/>
    <property type="evidence" value="ECO:0007669"/>
    <property type="project" value="UniProtKB-KW"/>
</dbReference>
<evidence type="ECO:0000259" key="5">
    <source>
        <dbReference type="PROSITE" id="PS51820"/>
    </source>
</evidence>
<dbReference type="GO" id="GO:0005576">
    <property type="term" value="C:extracellular region"/>
    <property type="evidence" value="ECO:0007669"/>
    <property type="project" value="InterPro"/>
</dbReference>
<feature type="domain" description="PA14" evidence="5">
    <location>
        <begin position="1096"/>
        <end position="1256"/>
    </location>
</feature>
<sequence length="1446" mass="158602">MKYYDWSLVGHMIIMKRFVWFICLLSCYQHVSSKDEKNSGSVKGNELSDTQKVALLQLHNAFRSMVQPSASNMYKMVWDDDLERISKDFAGKCIVAHNPERHKEAKRFDWVGENIAWGTGSCGDKDCGDVYEGVKRWFTESKSYNYDSGECSGKCTLYTQMVWWESNKLGCGAKRCGDRTILVCNYAPGGNYVGQRPYTHGKPCSKCPDNLTCEDNLCVEKTQPSEELMDKTSKKCIQGVCPGSSHQQSCPAPGTCPAMDGCPNTCKLPATTPLPPCPPPGTCPASAHCPNTCLQHHEKTCPPAGTCPAPVGCPDTSCNVVTTNVPLIASTQVAPMAGGNQATNLGPGWTPTQARLMQIDTGMTSLVWGIDETEKAFILSEENTLRPVNPSAITSIRHVTAGEAGVWSIDDSGRIYFRMGTSAYNRRGVEWKAIPGTLKQIDSGPRGTVWGVNRNGHVFRRIGIQNGDLAGTGWERIEGELKYVSCGEFGCWGIRREDDSVCFRKGISETAPQGQQWVPIPGRLRMIESGPNGVTVGLNDDNDVFVRKGIRIDNPQGTEWVRLTIKLLHVTVGDRGVIGIKQDGMVAVHTQLTFAEFQMQSPIPTMPATVIAHHPTTMRPHTKVFHPTSSPMHLPSTTPQLIQEPDDREHDSTATTADFLKKIKQSTVKSKEKTNLNITPDIASKILKLIETKSQSYEKAHKSAAAIDQPKPKSELEEQATPAAQDDTPTAKSTPPETHLKDEENVQVPVIKQHDEETKATSITSHHLPSTEDDVEYPAPKLGMFKLKTQPVATNALEKEPIVRKISTAVATPQSNAPVAQPKPVESVITKTLADSPRPAGPSIMQPVVQRVVQVQPAVQVQSVAPVVQAPIVQNQAPIVQAPPAPVAQIQAPVVQAVPAAAPQAPTITISHELARSCCAVPDSVCAIPRDCAGYIECRGYDGSYKACTRGTVFNPLTNICDNPRNVDCETSKQVTPNMQSQIQQPQAVATSFIQQQQPPQQAFTATTSETEPVVSAPVTIDQSQQQPPLITAPPPVVLEAPPVPPPPPPPPAPMVQTYAQPQPVQQIQQSVMAAQPVTAESSNENIQPRVQPPKSDDDGVLREVWFNLGLSPLLTTLTNNPRFPSSPDEYIILDKFEAPPNAGDGYGQRLSTYYKAPLTGNYVFYLACDNECELWMSPDTEEIRSNLVLELKKGHYTSFRQWHKYPDQQTSREIALQQGEYYFLESFMKEGSGGDDLSVGVRLPDGKFELPISSNLFLVPGESSSSSDSVSKPPPVSPSVSAGETVSKPGEEQTSDFIGNTEATSTYRAEDLDPQPQHLVEAILNEKPLLNKLQNEADQDYEATVANNPNNIPGSDMYLRHNPDTNLEPKLSLMESIKRNHIPRNILMNLRKNRTMLSPSSSDKVRSIKRDIKEDSNDDLNRKAKVKLKRALLKRLKYLTHKAVK</sequence>
<organism evidence="6 7">
    <name type="scientific">Clytia hemisphaerica</name>
    <dbReference type="NCBI Taxonomy" id="252671"/>
    <lineage>
        <taxon>Eukaryota</taxon>
        <taxon>Metazoa</taxon>
        <taxon>Cnidaria</taxon>
        <taxon>Hydrozoa</taxon>
        <taxon>Hydroidolina</taxon>
        <taxon>Leptothecata</taxon>
        <taxon>Obeliida</taxon>
        <taxon>Clytiidae</taxon>
        <taxon>Clytia</taxon>
    </lineage>
</organism>
<dbReference type="EnsemblMetazoa" id="CLYHEMT016373.1">
    <property type="protein sequence ID" value="CLYHEMP016373.1"/>
    <property type="gene ID" value="CLYHEMG016373"/>
</dbReference>
<dbReference type="SMART" id="SM00198">
    <property type="entry name" value="SCP"/>
    <property type="match status" value="1"/>
</dbReference>
<dbReference type="PROSITE" id="PS51820">
    <property type="entry name" value="PA14"/>
    <property type="match status" value="1"/>
</dbReference>
<feature type="compositionally biased region" description="Pro residues" evidence="3">
    <location>
        <begin position="1031"/>
        <end position="1054"/>
    </location>
</feature>
<feature type="region of interest" description="Disordered" evidence="3">
    <location>
        <begin position="1072"/>
        <end position="1098"/>
    </location>
</feature>
<evidence type="ECO:0000256" key="3">
    <source>
        <dbReference type="SAM" id="MobiDB-lite"/>
    </source>
</evidence>
<dbReference type="InterPro" id="IPR002557">
    <property type="entry name" value="Chitin-bd_dom"/>
</dbReference>
<dbReference type="Proteomes" id="UP000594262">
    <property type="component" value="Unplaced"/>
</dbReference>
<dbReference type="InterPro" id="IPR001283">
    <property type="entry name" value="CRISP-related"/>
</dbReference>
<dbReference type="SUPFAM" id="SSF57625">
    <property type="entry name" value="Invertebrate chitin-binding proteins"/>
    <property type="match status" value="1"/>
</dbReference>
<feature type="region of interest" description="Disordered" evidence="3">
    <location>
        <begin position="626"/>
        <end position="653"/>
    </location>
</feature>
<dbReference type="GO" id="GO:0008061">
    <property type="term" value="F:chitin binding"/>
    <property type="evidence" value="ECO:0007669"/>
    <property type="project" value="InterPro"/>
</dbReference>
<dbReference type="Gene3D" id="2.60.120.1560">
    <property type="match status" value="1"/>
</dbReference>
<dbReference type="InterPro" id="IPR037524">
    <property type="entry name" value="PA14/GLEYA"/>
</dbReference>
<dbReference type="SMART" id="SM00706">
    <property type="entry name" value="TECPR"/>
    <property type="match status" value="6"/>
</dbReference>
<feature type="region of interest" description="Disordered" evidence="3">
    <location>
        <begin position="1263"/>
        <end position="1301"/>
    </location>
</feature>
<dbReference type="Gene3D" id="2.170.140.10">
    <property type="entry name" value="Chitin binding domain"/>
    <property type="match status" value="1"/>
</dbReference>
<dbReference type="Pfam" id="PF00188">
    <property type="entry name" value="CAP"/>
    <property type="match status" value="1"/>
</dbReference>